<organism evidence="1 2">
    <name type="scientific">Arabis alpina</name>
    <name type="common">Alpine rock-cress</name>
    <dbReference type="NCBI Taxonomy" id="50452"/>
    <lineage>
        <taxon>Eukaryota</taxon>
        <taxon>Viridiplantae</taxon>
        <taxon>Streptophyta</taxon>
        <taxon>Embryophyta</taxon>
        <taxon>Tracheophyta</taxon>
        <taxon>Spermatophyta</taxon>
        <taxon>Magnoliopsida</taxon>
        <taxon>eudicotyledons</taxon>
        <taxon>Gunneridae</taxon>
        <taxon>Pentapetalae</taxon>
        <taxon>rosids</taxon>
        <taxon>malvids</taxon>
        <taxon>Brassicales</taxon>
        <taxon>Brassicaceae</taxon>
        <taxon>Arabideae</taxon>
        <taxon>Arabis</taxon>
    </lineage>
</organism>
<dbReference type="AlphaFoldDB" id="A0A087G9G2"/>
<accession>A0A087G9G2</accession>
<proteinExistence type="predicted"/>
<dbReference type="Proteomes" id="UP000029120">
    <property type="component" value="Chromosome 8"/>
</dbReference>
<dbReference type="Gene3D" id="1.25.40.10">
    <property type="entry name" value="Tetratricopeptide repeat domain"/>
    <property type="match status" value="1"/>
</dbReference>
<name>A0A087G9G2_ARAAL</name>
<gene>
    <name evidence="1" type="ordered locus">AALP_Aa8g259000</name>
</gene>
<reference evidence="2" key="1">
    <citation type="journal article" date="2015" name="Nat. Plants">
        <title>Genome expansion of Arabis alpina linked with retrotransposition and reduced symmetric DNA methylation.</title>
        <authorList>
            <person name="Willing E.M."/>
            <person name="Rawat V."/>
            <person name="Mandakova T."/>
            <person name="Maumus F."/>
            <person name="James G.V."/>
            <person name="Nordstroem K.J."/>
            <person name="Becker C."/>
            <person name="Warthmann N."/>
            <person name="Chica C."/>
            <person name="Szarzynska B."/>
            <person name="Zytnicki M."/>
            <person name="Albani M.C."/>
            <person name="Kiefer C."/>
            <person name="Bergonzi S."/>
            <person name="Castaings L."/>
            <person name="Mateos J.L."/>
            <person name="Berns M.C."/>
            <person name="Bujdoso N."/>
            <person name="Piofczyk T."/>
            <person name="de Lorenzo L."/>
            <person name="Barrero-Sicilia C."/>
            <person name="Mateos I."/>
            <person name="Piednoel M."/>
            <person name="Hagmann J."/>
            <person name="Chen-Min-Tao R."/>
            <person name="Iglesias-Fernandez R."/>
            <person name="Schuster S.C."/>
            <person name="Alonso-Blanco C."/>
            <person name="Roudier F."/>
            <person name="Carbonero P."/>
            <person name="Paz-Ares J."/>
            <person name="Davis S.J."/>
            <person name="Pecinka A."/>
            <person name="Quesneville H."/>
            <person name="Colot V."/>
            <person name="Lysak M.A."/>
            <person name="Weigel D."/>
            <person name="Coupland G."/>
            <person name="Schneeberger K."/>
        </authorList>
    </citation>
    <scope>NUCLEOTIDE SEQUENCE [LARGE SCALE GENOMIC DNA]</scope>
    <source>
        <strain evidence="2">cv. Pajares</strain>
    </source>
</reference>
<evidence type="ECO:0000313" key="1">
    <source>
        <dbReference type="EMBL" id="KFK26514.1"/>
    </source>
</evidence>
<dbReference type="Gramene" id="KFK26514">
    <property type="protein sequence ID" value="KFK26514"/>
    <property type="gene ID" value="AALP_AA8G259000"/>
</dbReference>
<dbReference type="OrthoDB" id="265717at2759"/>
<dbReference type="EMBL" id="CM002876">
    <property type="protein sequence ID" value="KFK26514.1"/>
    <property type="molecule type" value="Genomic_DNA"/>
</dbReference>
<keyword evidence="2" id="KW-1185">Reference proteome</keyword>
<dbReference type="InterPro" id="IPR011990">
    <property type="entry name" value="TPR-like_helical_dom_sf"/>
</dbReference>
<protein>
    <submittedName>
        <fullName evidence="1">Uncharacterized protein</fullName>
    </submittedName>
</protein>
<evidence type="ECO:0000313" key="2">
    <source>
        <dbReference type="Proteomes" id="UP000029120"/>
    </source>
</evidence>
<sequence>MKNLLWISLMLGETEEAVSSLMKPFDILWISHGTSTPFMKELYTRCR</sequence>